<name>A0A4Q9KQW4_9MICR</name>
<feature type="non-terminal residue" evidence="2">
    <location>
        <position position="311"/>
    </location>
</feature>
<reference evidence="2 3" key="1">
    <citation type="submission" date="2017-12" db="EMBL/GenBank/DDBJ databases">
        <authorList>
            <person name="Pombert J.-F."/>
            <person name="Haag K.L."/>
            <person name="Ebert D."/>
        </authorList>
    </citation>
    <scope>NUCLEOTIDE SEQUENCE [LARGE SCALE GENOMIC DNA]</scope>
    <source>
        <strain evidence="2">BE-OM-2</strain>
    </source>
</reference>
<sequence length="311" mass="37115">MSKDSEYDPNILYLYYLHMKFNFIALEFFFRTVFDTFHKLSNIALKYSADNKFLEADTDSIIFKSLDLFMFVINNMKDANLLYSSSKYFLQFIEDNIKIFTATIFMDLFTNKILKYLELIAVLCDIRLFDTITSIVHKIDNKSLKSLHTNNKIEKNTLLYDFLYFSFYKLKYSGIFINCQNTCESLFLFVYNEINENPDIHKRFIVGSLVNDVYSLYNILISNINTNITKDRKLPYKKETLFGFFDIYNLIIQEDAFIYAISLIRLSEFSNLFTKMELYLNFEFKRVLDIFSDKNDTLDLNANLYNYSYLY</sequence>
<comment type="caution">
    <text evidence="2">The sequence shown here is derived from an EMBL/GenBank/DDBJ whole genome shotgun (WGS) entry which is preliminary data.</text>
</comment>
<feature type="transmembrane region" description="Helical" evidence="1">
    <location>
        <begin position="12"/>
        <end position="30"/>
    </location>
</feature>
<keyword evidence="1" id="KW-0472">Membrane</keyword>
<dbReference type="VEuPathDB" id="MicrosporidiaDB:CWI36_3258p0010"/>
<gene>
    <name evidence="2" type="ORF">CWI36_3258p0010</name>
</gene>
<dbReference type="AlphaFoldDB" id="A0A4Q9KQW4"/>
<protein>
    <submittedName>
        <fullName evidence="2">Uncharacterized protein</fullName>
    </submittedName>
</protein>
<organism evidence="2 3">
    <name type="scientific">Hamiltosporidium magnivora</name>
    <dbReference type="NCBI Taxonomy" id="148818"/>
    <lineage>
        <taxon>Eukaryota</taxon>
        <taxon>Fungi</taxon>
        <taxon>Fungi incertae sedis</taxon>
        <taxon>Microsporidia</taxon>
        <taxon>Dubosqiidae</taxon>
        <taxon>Hamiltosporidium</taxon>
    </lineage>
</organism>
<dbReference type="Proteomes" id="UP000291404">
    <property type="component" value="Unassembled WGS sequence"/>
</dbReference>
<dbReference type="EMBL" id="PITI01003258">
    <property type="protein sequence ID" value="TBT96934.1"/>
    <property type="molecule type" value="Genomic_DNA"/>
</dbReference>
<keyword evidence="1" id="KW-1133">Transmembrane helix</keyword>
<keyword evidence="1" id="KW-0812">Transmembrane</keyword>
<evidence type="ECO:0000313" key="3">
    <source>
        <dbReference type="Proteomes" id="UP000291404"/>
    </source>
</evidence>
<accession>A0A4Q9KQW4</accession>
<evidence type="ECO:0000313" key="2">
    <source>
        <dbReference type="EMBL" id="TBT96934.1"/>
    </source>
</evidence>
<evidence type="ECO:0000256" key="1">
    <source>
        <dbReference type="SAM" id="Phobius"/>
    </source>
</evidence>
<keyword evidence="3" id="KW-1185">Reference proteome</keyword>
<dbReference type="VEuPathDB" id="MicrosporidiaDB:CWI39_0263p0010"/>
<proteinExistence type="predicted"/>